<dbReference type="Pfam" id="PF13377">
    <property type="entry name" value="Peripla_BP_3"/>
    <property type="match status" value="1"/>
</dbReference>
<dbReference type="InterPro" id="IPR046335">
    <property type="entry name" value="LacI/GalR-like_sensor"/>
</dbReference>
<dbReference type="SMART" id="SM00354">
    <property type="entry name" value="HTH_LACI"/>
    <property type="match status" value="1"/>
</dbReference>
<dbReference type="InterPro" id="IPR011049">
    <property type="entry name" value="Serralysin-like_metalloprot_C"/>
</dbReference>
<dbReference type="InterPro" id="IPR001343">
    <property type="entry name" value="Hemolysn_Ca-bd"/>
</dbReference>
<feature type="domain" description="HTH lacI-type" evidence="7">
    <location>
        <begin position="9"/>
        <end position="61"/>
    </location>
</feature>
<comment type="caution">
    <text evidence="8">The sequence shown here is derived from an EMBL/GenBank/DDBJ whole genome shotgun (WGS) entry which is preliminary data.</text>
</comment>
<comment type="subcellular location">
    <subcellularLocation>
        <location evidence="1">Secreted</location>
    </subcellularLocation>
</comment>
<dbReference type="GO" id="GO:0005509">
    <property type="term" value="F:calcium ion binding"/>
    <property type="evidence" value="ECO:0007669"/>
    <property type="project" value="InterPro"/>
</dbReference>
<feature type="compositionally biased region" description="Polar residues" evidence="6">
    <location>
        <begin position="346"/>
        <end position="364"/>
    </location>
</feature>
<evidence type="ECO:0000313" key="9">
    <source>
        <dbReference type="Proteomes" id="UP001165080"/>
    </source>
</evidence>
<keyword evidence="5" id="KW-0804">Transcription</keyword>
<dbReference type="Gene3D" id="3.40.50.2300">
    <property type="match status" value="2"/>
</dbReference>
<dbReference type="SUPFAM" id="SSF53822">
    <property type="entry name" value="Periplasmic binding protein-like I"/>
    <property type="match status" value="1"/>
</dbReference>
<gene>
    <name evidence="8" type="primary">PLESTB002974</name>
    <name evidence="8" type="ORF">PLESTB_001825400</name>
</gene>
<sequence length="936" mass="97802">MDKPVRKPATLRQVADMAGVSATTASLVLNGKGDITQVTRDRVLAAAMALSYAPRPSKTKADASQTIRFLKVSKHGDTVNRDHNHFISDYIDGMSHEATRRGYNLEVVAHDGVDIAALLATGGDGRGQIILGTELSEDDILKLSQGQQPVVFIDTYCRHVTANFVDMDNDQAVFCVASHLKASRLDRIGFVGSRSDVTNFRLREQAFSRACKQLDITVGEQDILHVSARRDRAYAEAKRHLAAQDSIAHAYFCVNDIVAHGLMRALQELGHRIPEDVSVVGFDNLPMSSLLSPALSTIHVPKRQIGAMAVSLLDGVINGGQTQAPTKVLVTGQLILRESSAPANSVFDTTLDSDDQSGGSTPGSLSGFPFRLAPEYEEIAGNLIANYSGIVSISGNEAVGDIYTTMVIDFTNLSAGGLLGDLRWNSDIDTMRVSGDLVSSNQGNDTLVGGAGNDTLDGGHGTDTADYLSAQGNVLVNLSMVGSQDVGASQGRDTLISIENLMGSRFNDILIGSADANVVVGNEGDDRINGLAGNDVLEGGLGDDTLAGGLGNDTLDGGVGVDWATFMGESRAARLDLSITGPQATGHGVDVVRNIENIHGGASNDLLLGNAGANVIRGGYGADTIHGRYGHDLLQGNAGDDILNGGFGNDSLDGGVGVDWVTFMGEARAARLDLSITGPQATGHGVDVVRNIENIHGGAGNDHLLGNAGANLIRGGYGADTIHGRYGHDLLQGNAGDDILNGGFGNDSLDGSVGVDWVTFMGETRAARLDLAVTGSQATGHGVDVIRNIENIHGGAGNDHLLGNAGANLIRGGYGADAIYGRYGHDLLQGNVGNDILAGGFGNDTLDGGVGNDRIRGGAGTDTFVFRSGSDHDVILDFQDNIDTIQLLDIEVANFAQARTYASESGSAVVLDFGHGDVLIIHNTTINALGNDLVFV</sequence>
<evidence type="ECO:0000256" key="4">
    <source>
        <dbReference type="ARBA" id="ARBA00023125"/>
    </source>
</evidence>
<dbReference type="InterPro" id="IPR010982">
    <property type="entry name" value="Lambda_DNA-bd_dom_sf"/>
</dbReference>
<reference evidence="8 9" key="1">
    <citation type="journal article" date="2023" name="Commun. Biol.">
        <title>Reorganization of the ancestral sex-determining regions during the evolution of trioecy in Pleodorina starrii.</title>
        <authorList>
            <person name="Takahashi K."/>
            <person name="Suzuki S."/>
            <person name="Kawai-Toyooka H."/>
            <person name="Yamamoto K."/>
            <person name="Hamaji T."/>
            <person name="Ootsuki R."/>
            <person name="Yamaguchi H."/>
            <person name="Kawachi M."/>
            <person name="Higashiyama T."/>
            <person name="Nozaki H."/>
        </authorList>
    </citation>
    <scope>NUCLEOTIDE SEQUENCE [LARGE SCALE GENOMIC DNA]</scope>
    <source>
        <strain evidence="8 9">NIES-4479</strain>
    </source>
</reference>
<evidence type="ECO:0000256" key="1">
    <source>
        <dbReference type="ARBA" id="ARBA00004613"/>
    </source>
</evidence>
<dbReference type="CDD" id="cd01392">
    <property type="entry name" value="HTH_LacI"/>
    <property type="match status" value="1"/>
</dbReference>
<keyword evidence="2" id="KW-0964">Secreted</keyword>
<organism evidence="8 9">
    <name type="scientific">Pleodorina starrii</name>
    <dbReference type="NCBI Taxonomy" id="330485"/>
    <lineage>
        <taxon>Eukaryota</taxon>
        <taxon>Viridiplantae</taxon>
        <taxon>Chlorophyta</taxon>
        <taxon>core chlorophytes</taxon>
        <taxon>Chlorophyceae</taxon>
        <taxon>CS clade</taxon>
        <taxon>Chlamydomonadales</taxon>
        <taxon>Volvocaceae</taxon>
        <taxon>Pleodorina</taxon>
    </lineage>
</organism>
<dbReference type="InterPro" id="IPR000843">
    <property type="entry name" value="HTH_LacI"/>
</dbReference>
<name>A0A9W6C1D0_9CHLO</name>
<dbReference type="EMBL" id="BRXU01000056">
    <property type="protein sequence ID" value="GLC61969.1"/>
    <property type="molecule type" value="Genomic_DNA"/>
</dbReference>
<dbReference type="InterPro" id="IPR018511">
    <property type="entry name" value="Hemolysin-typ_Ca-bd_CS"/>
</dbReference>
<dbReference type="Proteomes" id="UP001165080">
    <property type="component" value="Unassembled WGS sequence"/>
</dbReference>
<dbReference type="GO" id="GO:0006355">
    <property type="term" value="P:regulation of DNA-templated transcription"/>
    <property type="evidence" value="ECO:0007669"/>
    <property type="project" value="InterPro"/>
</dbReference>
<dbReference type="Pfam" id="PF00356">
    <property type="entry name" value="LacI"/>
    <property type="match status" value="1"/>
</dbReference>
<dbReference type="Gene3D" id="2.150.10.10">
    <property type="entry name" value="Serralysin-like metalloprotease, C-terminal"/>
    <property type="match status" value="4"/>
</dbReference>
<dbReference type="PANTHER" id="PTHR38340">
    <property type="entry name" value="S-LAYER PROTEIN"/>
    <property type="match status" value="1"/>
</dbReference>
<dbReference type="AlphaFoldDB" id="A0A9W6C1D0"/>
<dbReference type="InterPro" id="IPR050557">
    <property type="entry name" value="RTX_toxin/Mannuronan_C5-epim"/>
</dbReference>
<dbReference type="PROSITE" id="PS00330">
    <property type="entry name" value="HEMOLYSIN_CALCIUM"/>
    <property type="match status" value="9"/>
</dbReference>
<accession>A0A9W6C1D0</accession>
<dbReference type="GO" id="GO:0005576">
    <property type="term" value="C:extracellular region"/>
    <property type="evidence" value="ECO:0007669"/>
    <property type="project" value="UniProtKB-SubCell"/>
</dbReference>
<evidence type="ECO:0000256" key="6">
    <source>
        <dbReference type="SAM" id="MobiDB-lite"/>
    </source>
</evidence>
<keyword evidence="9" id="KW-1185">Reference proteome</keyword>
<dbReference type="PRINTS" id="PR00313">
    <property type="entry name" value="CABNDNGRPT"/>
</dbReference>
<dbReference type="Gene3D" id="1.10.260.40">
    <property type="entry name" value="lambda repressor-like DNA-binding domains"/>
    <property type="match status" value="1"/>
</dbReference>
<keyword evidence="4" id="KW-0238">DNA-binding</keyword>
<keyword evidence="3" id="KW-0805">Transcription regulation</keyword>
<proteinExistence type="predicted"/>
<dbReference type="Pfam" id="PF00353">
    <property type="entry name" value="HemolysinCabind"/>
    <property type="match status" value="6"/>
</dbReference>
<dbReference type="SUPFAM" id="SSF47413">
    <property type="entry name" value="lambda repressor-like DNA-binding domains"/>
    <property type="match status" value="1"/>
</dbReference>
<evidence type="ECO:0000313" key="8">
    <source>
        <dbReference type="EMBL" id="GLC61969.1"/>
    </source>
</evidence>
<dbReference type="GO" id="GO:0003677">
    <property type="term" value="F:DNA binding"/>
    <property type="evidence" value="ECO:0007669"/>
    <property type="project" value="UniProtKB-KW"/>
</dbReference>
<dbReference type="PANTHER" id="PTHR38340:SF1">
    <property type="entry name" value="S-LAYER PROTEIN"/>
    <property type="match status" value="1"/>
</dbReference>
<evidence type="ECO:0000256" key="5">
    <source>
        <dbReference type="ARBA" id="ARBA00023163"/>
    </source>
</evidence>
<feature type="region of interest" description="Disordered" evidence="6">
    <location>
        <begin position="346"/>
        <end position="365"/>
    </location>
</feature>
<protein>
    <recommendedName>
        <fullName evidence="7">HTH lacI-type domain-containing protein</fullName>
    </recommendedName>
</protein>
<dbReference type="SUPFAM" id="SSF51120">
    <property type="entry name" value="beta-Roll"/>
    <property type="match status" value="4"/>
</dbReference>
<evidence type="ECO:0000256" key="3">
    <source>
        <dbReference type="ARBA" id="ARBA00023015"/>
    </source>
</evidence>
<evidence type="ECO:0000256" key="2">
    <source>
        <dbReference type="ARBA" id="ARBA00022525"/>
    </source>
</evidence>
<dbReference type="PROSITE" id="PS50932">
    <property type="entry name" value="HTH_LACI_2"/>
    <property type="match status" value="1"/>
</dbReference>
<evidence type="ECO:0000259" key="7">
    <source>
        <dbReference type="PROSITE" id="PS50932"/>
    </source>
</evidence>
<dbReference type="InterPro" id="IPR028082">
    <property type="entry name" value="Peripla_BP_I"/>
</dbReference>